<evidence type="ECO:0000313" key="2">
    <source>
        <dbReference type="Proteomes" id="UP000801492"/>
    </source>
</evidence>
<name>A0A8K0CSW0_IGNLU</name>
<evidence type="ECO:0000313" key="1">
    <source>
        <dbReference type="EMBL" id="KAF2891036.1"/>
    </source>
</evidence>
<keyword evidence="2" id="KW-1185">Reference proteome</keyword>
<gene>
    <name evidence="1" type="ORF">ILUMI_15137</name>
</gene>
<dbReference type="OrthoDB" id="9996331at2759"/>
<organism evidence="1 2">
    <name type="scientific">Ignelater luminosus</name>
    <name type="common">Cucubano</name>
    <name type="synonym">Pyrophorus luminosus</name>
    <dbReference type="NCBI Taxonomy" id="2038154"/>
    <lineage>
        <taxon>Eukaryota</taxon>
        <taxon>Metazoa</taxon>
        <taxon>Ecdysozoa</taxon>
        <taxon>Arthropoda</taxon>
        <taxon>Hexapoda</taxon>
        <taxon>Insecta</taxon>
        <taxon>Pterygota</taxon>
        <taxon>Neoptera</taxon>
        <taxon>Endopterygota</taxon>
        <taxon>Coleoptera</taxon>
        <taxon>Polyphaga</taxon>
        <taxon>Elateriformia</taxon>
        <taxon>Elateroidea</taxon>
        <taxon>Elateridae</taxon>
        <taxon>Agrypninae</taxon>
        <taxon>Pyrophorini</taxon>
        <taxon>Ignelater</taxon>
    </lineage>
</organism>
<proteinExistence type="predicted"/>
<reference evidence="1" key="1">
    <citation type="submission" date="2019-08" db="EMBL/GenBank/DDBJ databases">
        <title>The genome of the North American firefly Photinus pyralis.</title>
        <authorList>
            <consortium name="Photinus pyralis genome working group"/>
            <person name="Fallon T.R."/>
            <person name="Sander Lower S.E."/>
            <person name="Weng J.-K."/>
        </authorList>
    </citation>
    <scope>NUCLEOTIDE SEQUENCE</scope>
    <source>
        <strain evidence="1">TRF0915ILg1</strain>
        <tissue evidence="1">Whole body</tissue>
    </source>
</reference>
<dbReference type="EMBL" id="VTPC01040272">
    <property type="protein sequence ID" value="KAF2891036.1"/>
    <property type="molecule type" value="Genomic_DNA"/>
</dbReference>
<sequence length="100" mass="11058">MPPKRVDWSPSERNKAVILCKEGCTYEQIAKRLGDGATKLGVKKICNPLVLSQRPVKKSKVIPQIVTRINNILKTAGVQLADQTVSCVTMDCEQVYAEES</sequence>
<accession>A0A8K0CSW0</accession>
<dbReference type="Proteomes" id="UP000801492">
    <property type="component" value="Unassembled WGS sequence"/>
</dbReference>
<dbReference type="AlphaFoldDB" id="A0A8K0CSW0"/>
<comment type="caution">
    <text evidence="1">The sequence shown here is derived from an EMBL/GenBank/DDBJ whole genome shotgun (WGS) entry which is preliminary data.</text>
</comment>
<protein>
    <submittedName>
        <fullName evidence="1">Uncharacterized protein</fullName>
    </submittedName>
</protein>